<name>A0A914HZB3_GLORO</name>
<dbReference type="WBParaSite" id="Gr19_v10_g6060.t1">
    <property type="protein sequence ID" value="Gr19_v10_g6060.t1"/>
    <property type="gene ID" value="Gr19_v10_g6060"/>
</dbReference>
<dbReference type="Proteomes" id="UP000887572">
    <property type="component" value="Unplaced"/>
</dbReference>
<evidence type="ECO:0000313" key="1">
    <source>
        <dbReference type="Proteomes" id="UP000887572"/>
    </source>
</evidence>
<protein>
    <submittedName>
        <fullName evidence="2">Uncharacterized protein</fullName>
    </submittedName>
</protein>
<proteinExistence type="predicted"/>
<sequence>MFRLFHGSSSYYGIRKPSSSEGFDGTPYLPNQLQSTGCNFFSSTPQSSNFNSGNPASSYYPFNQSAQLNSSTNFVPSEAGTHSTNFFGEIRKTMREIFIRWSGRKNRAQ</sequence>
<reference evidence="2" key="1">
    <citation type="submission" date="2022-11" db="UniProtKB">
        <authorList>
            <consortium name="WormBaseParasite"/>
        </authorList>
    </citation>
    <scope>IDENTIFICATION</scope>
</reference>
<evidence type="ECO:0000313" key="2">
    <source>
        <dbReference type="WBParaSite" id="Gr19_v10_g6060.t1"/>
    </source>
</evidence>
<dbReference type="AlphaFoldDB" id="A0A914HZB3"/>
<accession>A0A914HZB3</accession>
<keyword evidence="1" id="KW-1185">Reference proteome</keyword>
<organism evidence="1 2">
    <name type="scientific">Globodera rostochiensis</name>
    <name type="common">Golden nematode worm</name>
    <name type="synonym">Heterodera rostochiensis</name>
    <dbReference type="NCBI Taxonomy" id="31243"/>
    <lineage>
        <taxon>Eukaryota</taxon>
        <taxon>Metazoa</taxon>
        <taxon>Ecdysozoa</taxon>
        <taxon>Nematoda</taxon>
        <taxon>Chromadorea</taxon>
        <taxon>Rhabditida</taxon>
        <taxon>Tylenchina</taxon>
        <taxon>Tylenchomorpha</taxon>
        <taxon>Tylenchoidea</taxon>
        <taxon>Heteroderidae</taxon>
        <taxon>Heteroderinae</taxon>
        <taxon>Globodera</taxon>
    </lineage>
</organism>